<protein>
    <submittedName>
        <fullName evidence="3">Uncharacterized protein</fullName>
    </submittedName>
</protein>
<keyword evidence="2" id="KW-1133">Transmembrane helix</keyword>
<dbReference type="Proteomes" id="UP001221142">
    <property type="component" value="Unassembled WGS sequence"/>
</dbReference>
<feature type="transmembrane region" description="Helical" evidence="2">
    <location>
        <begin position="100"/>
        <end position="125"/>
    </location>
</feature>
<keyword evidence="4" id="KW-1185">Reference proteome</keyword>
<feature type="transmembrane region" description="Helical" evidence="2">
    <location>
        <begin position="230"/>
        <end position="246"/>
    </location>
</feature>
<proteinExistence type="predicted"/>
<feature type="transmembrane region" description="Helical" evidence="2">
    <location>
        <begin position="180"/>
        <end position="209"/>
    </location>
</feature>
<feature type="compositionally biased region" description="Basic and acidic residues" evidence="1">
    <location>
        <begin position="73"/>
        <end position="87"/>
    </location>
</feature>
<organism evidence="3 4">
    <name type="scientific">Roridomyces roridus</name>
    <dbReference type="NCBI Taxonomy" id="1738132"/>
    <lineage>
        <taxon>Eukaryota</taxon>
        <taxon>Fungi</taxon>
        <taxon>Dikarya</taxon>
        <taxon>Basidiomycota</taxon>
        <taxon>Agaricomycotina</taxon>
        <taxon>Agaricomycetes</taxon>
        <taxon>Agaricomycetidae</taxon>
        <taxon>Agaricales</taxon>
        <taxon>Marasmiineae</taxon>
        <taxon>Mycenaceae</taxon>
        <taxon>Roridomyces</taxon>
    </lineage>
</organism>
<sequence>MSSNRRQSQPEAQNLLRSRIEMTGILRHPLNQATQSSQEGLIEFDPYQEYPLDDRRPLPRKQSTSTAGTTDVDSEKNPDAVNKERASSAHAHASSRRFNLCVLVPALVTAVLCAGTASALIGWLVSRRVVAADNSAFGGAIVAFEGLQNNVSREGLLAHLFDTVRSNTSSSPDTSSETTLFGLAISSVATHLVSFTLPFILSTFAYILASMWVQAQMRGRVDSLPTPTQYGHLIGLCGSFGLASVYDAGKYLSRGRKARPPASTALIAAFLAALVALILNYLLSLADLWLHTTAKTFSYEFAAPIVGSLLPIAGSVINITLCPGPALFLQGEDTYSNCQHSGPNEFEPDLFWGNADLVNDGLAVLGNTSVSSQVQMINDLAMLLPKNLPGGVKNLVFSTFAMNATCAPIADCQYNIVLDNQTSVLGCSEFIPPFTIQNEQPPLAMSMLNQFDVGTNTMVFKSGTAEQPAINAGPNGTSGYALNSTINPVGVLVDLYYDDGNQPVDAPVNQPGWYGVGSAPIFYLFYISRCVLDVWDVSISYTATADASTAPSFTIASDYPMARTDFNTTSALLGALDAAYSAELASRLSASLQGSVNISSDDFSRILAGNLSQGILALAAPLTERTTSVQGEAVSSATVSRYPLVPLCVLLALVYGYSALALGVGIAACLLPSRVITDREMAGSGEGKSTRELDLVHSRLTKPRMCIADRFDDESAVEEIQRLGVGFTNSGRAGGSDEEIFKRNLRRFKVDMVDNLEDI</sequence>
<feature type="region of interest" description="Disordered" evidence="1">
    <location>
        <begin position="26"/>
        <end position="89"/>
    </location>
</feature>
<feature type="transmembrane region" description="Helical" evidence="2">
    <location>
        <begin position="644"/>
        <end position="671"/>
    </location>
</feature>
<keyword evidence="2" id="KW-0812">Transmembrane</keyword>
<feature type="transmembrane region" description="Helical" evidence="2">
    <location>
        <begin position="301"/>
        <end position="321"/>
    </location>
</feature>
<feature type="region of interest" description="Disordered" evidence="1">
    <location>
        <begin position="1"/>
        <end position="20"/>
    </location>
</feature>
<dbReference type="EMBL" id="JARKIF010000001">
    <property type="protein sequence ID" value="KAJ7651401.1"/>
    <property type="molecule type" value="Genomic_DNA"/>
</dbReference>
<accession>A0AAD7FZJ2</accession>
<name>A0AAD7FZJ2_9AGAR</name>
<comment type="caution">
    <text evidence="3">The sequence shown here is derived from an EMBL/GenBank/DDBJ whole genome shotgun (WGS) entry which is preliminary data.</text>
</comment>
<evidence type="ECO:0000256" key="2">
    <source>
        <dbReference type="SAM" id="Phobius"/>
    </source>
</evidence>
<evidence type="ECO:0000256" key="1">
    <source>
        <dbReference type="SAM" id="MobiDB-lite"/>
    </source>
</evidence>
<feature type="compositionally biased region" description="Polar residues" evidence="1">
    <location>
        <begin position="61"/>
        <end position="71"/>
    </location>
</feature>
<evidence type="ECO:0000313" key="4">
    <source>
        <dbReference type="Proteomes" id="UP001221142"/>
    </source>
</evidence>
<reference evidence="3" key="1">
    <citation type="submission" date="2023-03" db="EMBL/GenBank/DDBJ databases">
        <title>Massive genome expansion in bonnet fungi (Mycena s.s.) driven by repeated elements and novel gene families across ecological guilds.</title>
        <authorList>
            <consortium name="Lawrence Berkeley National Laboratory"/>
            <person name="Harder C.B."/>
            <person name="Miyauchi S."/>
            <person name="Viragh M."/>
            <person name="Kuo A."/>
            <person name="Thoen E."/>
            <person name="Andreopoulos B."/>
            <person name="Lu D."/>
            <person name="Skrede I."/>
            <person name="Drula E."/>
            <person name="Henrissat B."/>
            <person name="Morin E."/>
            <person name="Kohler A."/>
            <person name="Barry K."/>
            <person name="LaButti K."/>
            <person name="Morin E."/>
            <person name="Salamov A."/>
            <person name="Lipzen A."/>
            <person name="Mereny Z."/>
            <person name="Hegedus B."/>
            <person name="Baldrian P."/>
            <person name="Stursova M."/>
            <person name="Weitz H."/>
            <person name="Taylor A."/>
            <person name="Grigoriev I.V."/>
            <person name="Nagy L.G."/>
            <person name="Martin F."/>
            <person name="Kauserud H."/>
        </authorList>
    </citation>
    <scope>NUCLEOTIDE SEQUENCE</scope>
    <source>
        <strain evidence="3">9284</strain>
    </source>
</reference>
<keyword evidence="2" id="KW-0472">Membrane</keyword>
<gene>
    <name evidence="3" type="ORF">FB45DRAFT_997966</name>
</gene>
<feature type="compositionally biased region" description="Polar residues" evidence="1">
    <location>
        <begin position="1"/>
        <end position="16"/>
    </location>
</feature>
<dbReference type="AlphaFoldDB" id="A0AAD7FZJ2"/>
<feature type="transmembrane region" description="Helical" evidence="2">
    <location>
        <begin position="266"/>
        <end position="289"/>
    </location>
</feature>
<evidence type="ECO:0000313" key="3">
    <source>
        <dbReference type="EMBL" id="KAJ7651401.1"/>
    </source>
</evidence>